<feature type="transmembrane region" description="Helical" evidence="1">
    <location>
        <begin position="107"/>
        <end position="129"/>
    </location>
</feature>
<keyword evidence="1" id="KW-0472">Membrane</keyword>
<accession>A0A1A9UV84</accession>
<evidence type="ECO:0000313" key="3">
    <source>
        <dbReference type="Proteomes" id="UP000078200"/>
    </source>
</evidence>
<reference evidence="2" key="1">
    <citation type="submission" date="2020-05" db="UniProtKB">
        <authorList>
            <consortium name="EnsemblMetazoa"/>
        </authorList>
    </citation>
    <scope>IDENTIFICATION</scope>
    <source>
        <strain evidence="2">TTRI</strain>
    </source>
</reference>
<protein>
    <submittedName>
        <fullName evidence="2">Uncharacterized protein</fullName>
    </submittedName>
</protein>
<feature type="transmembrane region" description="Helical" evidence="1">
    <location>
        <begin position="135"/>
        <end position="155"/>
    </location>
</feature>
<organism evidence="2 3">
    <name type="scientific">Glossina austeni</name>
    <name type="common">Savannah tsetse fly</name>
    <dbReference type="NCBI Taxonomy" id="7395"/>
    <lineage>
        <taxon>Eukaryota</taxon>
        <taxon>Metazoa</taxon>
        <taxon>Ecdysozoa</taxon>
        <taxon>Arthropoda</taxon>
        <taxon>Hexapoda</taxon>
        <taxon>Insecta</taxon>
        <taxon>Pterygota</taxon>
        <taxon>Neoptera</taxon>
        <taxon>Endopterygota</taxon>
        <taxon>Diptera</taxon>
        <taxon>Brachycera</taxon>
        <taxon>Muscomorpha</taxon>
        <taxon>Hippoboscoidea</taxon>
        <taxon>Glossinidae</taxon>
        <taxon>Glossina</taxon>
    </lineage>
</organism>
<evidence type="ECO:0000313" key="2">
    <source>
        <dbReference type="EnsemblMetazoa" id="GAUT016746-PA"/>
    </source>
</evidence>
<sequence>MQHARKNILIKLLFNWCPGLELRSSELEPILASLSKPHAEAIKQRVRTLNQTVRGRSKNRQKRKPDIRDVFRDFDESSTGTRSRSATPDSLDSIQGDEVWGNASITILYSIILVLYYTLLVLHYTILYYYYTILYYYYTTYYTILYYISTILQYIRTTVH</sequence>
<keyword evidence="3" id="KW-1185">Reference proteome</keyword>
<dbReference type="EnsemblMetazoa" id="GAUT016746-RA">
    <property type="protein sequence ID" value="GAUT016746-PA"/>
    <property type="gene ID" value="GAUT016746"/>
</dbReference>
<dbReference type="Proteomes" id="UP000078200">
    <property type="component" value="Unassembled WGS sequence"/>
</dbReference>
<dbReference type="AlphaFoldDB" id="A0A1A9UV84"/>
<proteinExistence type="predicted"/>
<dbReference type="VEuPathDB" id="VectorBase:GAUT016746"/>
<dbReference type="STRING" id="7395.A0A1A9UV84"/>
<name>A0A1A9UV84_GLOAU</name>
<keyword evidence="1" id="KW-0812">Transmembrane</keyword>
<keyword evidence="1" id="KW-1133">Transmembrane helix</keyword>
<evidence type="ECO:0000256" key="1">
    <source>
        <dbReference type="SAM" id="Phobius"/>
    </source>
</evidence>